<accession>A0AA86VJG7</accession>
<reference evidence="1" key="1">
    <citation type="submission" date="2023-10" db="EMBL/GenBank/DDBJ databases">
        <authorList>
            <person name="Domelevo Entfellner J.-B."/>
        </authorList>
    </citation>
    <scope>NUCLEOTIDE SEQUENCE</scope>
</reference>
<dbReference type="Proteomes" id="UP001189624">
    <property type="component" value="Chromosome 4"/>
</dbReference>
<sequence length="91" mass="10337">MVEFIVKVVIVIIHCAWKVSVFVLVEDAYATSTYPNVRYPLNEPAKTLYKTFVLIRCHTDVRSDAVKTRIDRWIGAWPRSGVVALAILLCS</sequence>
<name>A0AA86VJG7_9FABA</name>
<dbReference type="EMBL" id="OY731401">
    <property type="protein sequence ID" value="CAJ1950537.1"/>
    <property type="molecule type" value="Genomic_DNA"/>
</dbReference>
<organism evidence="1 2">
    <name type="scientific">Sphenostylis stenocarpa</name>
    <dbReference type="NCBI Taxonomy" id="92480"/>
    <lineage>
        <taxon>Eukaryota</taxon>
        <taxon>Viridiplantae</taxon>
        <taxon>Streptophyta</taxon>
        <taxon>Embryophyta</taxon>
        <taxon>Tracheophyta</taxon>
        <taxon>Spermatophyta</taxon>
        <taxon>Magnoliopsida</taxon>
        <taxon>eudicotyledons</taxon>
        <taxon>Gunneridae</taxon>
        <taxon>Pentapetalae</taxon>
        <taxon>rosids</taxon>
        <taxon>fabids</taxon>
        <taxon>Fabales</taxon>
        <taxon>Fabaceae</taxon>
        <taxon>Papilionoideae</taxon>
        <taxon>50 kb inversion clade</taxon>
        <taxon>NPAAA clade</taxon>
        <taxon>indigoferoid/millettioid clade</taxon>
        <taxon>Phaseoleae</taxon>
        <taxon>Sphenostylis</taxon>
    </lineage>
</organism>
<gene>
    <name evidence="1" type="ORF">AYBTSS11_LOCUS14308</name>
</gene>
<protein>
    <submittedName>
        <fullName evidence="1">Uncharacterized protein</fullName>
    </submittedName>
</protein>
<dbReference type="AlphaFoldDB" id="A0AA86VJG7"/>
<keyword evidence="2" id="KW-1185">Reference proteome</keyword>
<evidence type="ECO:0000313" key="2">
    <source>
        <dbReference type="Proteomes" id="UP001189624"/>
    </source>
</evidence>
<evidence type="ECO:0000313" key="1">
    <source>
        <dbReference type="EMBL" id="CAJ1950537.1"/>
    </source>
</evidence>
<proteinExistence type="predicted"/>
<dbReference type="Gramene" id="rna-AYBTSS11_LOCUS14308">
    <property type="protein sequence ID" value="CAJ1950537.1"/>
    <property type="gene ID" value="gene-AYBTSS11_LOCUS14308"/>
</dbReference>